<gene>
    <name evidence="4" type="ORF">I8D64_05650</name>
</gene>
<reference evidence="4 5" key="1">
    <citation type="submission" date="2020-12" db="EMBL/GenBank/DDBJ databases">
        <title>Brachybacterium sp. MASK1Z-5, whole genome shotgun sequence.</title>
        <authorList>
            <person name="Tuo L."/>
        </authorList>
    </citation>
    <scope>NUCLEOTIDE SEQUENCE [LARGE SCALE GENOMIC DNA]</scope>
    <source>
        <strain evidence="4 5">MASK1Z-5</strain>
    </source>
</reference>
<dbReference type="Gene3D" id="1.10.357.10">
    <property type="entry name" value="Tetracycline Repressor, domain 2"/>
    <property type="match status" value="1"/>
</dbReference>
<keyword evidence="5" id="KW-1185">Reference proteome</keyword>
<evidence type="ECO:0000313" key="4">
    <source>
        <dbReference type="EMBL" id="MBK0330884.1"/>
    </source>
</evidence>
<dbReference type="EMBL" id="JAEDAJ010000002">
    <property type="protein sequence ID" value="MBK0330884.1"/>
    <property type="molecule type" value="Genomic_DNA"/>
</dbReference>
<dbReference type="SUPFAM" id="SSF46689">
    <property type="entry name" value="Homeodomain-like"/>
    <property type="match status" value="1"/>
</dbReference>
<name>A0ABS1B8D6_9MICO</name>
<organism evidence="4 5">
    <name type="scientific">Brachybacterium halotolerans</name>
    <dbReference type="NCBI Taxonomy" id="2795215"/>
    <lineage>
        <taxon>Bacteria</taxon>
        <taxon>Bacillati</taxon>
        <taxon>Actinomycetota</taxon>
        <taxon>Actinomycetes</taxon>
        <taxon>Micrococcales</taxon>
        <taxon>Dermabacteraceae</taxon>
        <taxon>Brachybacterium</taxon>
    </lineage>
</organism>
<feature type="domain" description="HTH tetR-type" evidence="3">
    <location>
        <begin position="3"/>
        <end position="42"/>
    </location>
</feature>
<comment type="caution">
    <text evidence="4">The sequence shown here is derived from an EMBL/GenBank/DDBJ whole genome shotgun (WGS) entry which is preliminary data.</text>
</comment>
<feature type="compositionally biased region" description="Basic and acidic residues" evidence="2">
    <location>
        <begin position="206"/>
        <end position="220"/>
    </location>
</feature>
<keyword evidence="1" id="KW-0238">DNA-binding</keyword>
<feature type="compositionally biased region" description="Basic and acidic residues" evidence="2">
    <location>
        <begin position="132"/>
        <end position="152"/>
    </location>
</feature>
<evidence type="ECO:0000313" key="5">
    <source>
        <dbReference type="Proteomes" id="UP000612352"/>
    </source>
</evidence>
<accession>A0ABS1B8D6</accession>
<evidence type="ECO:0000259" key="3">
    <source>
        <dbReference type="Pfam" id="PF00440"/>
    </source>
</evidence>
<dbReference type="Pfam" id="PF00440">
    <property type="entry name" value="TetR_N"/>
    <property type="match status" value="1"/>
</dbReference>
<evidence type="ECO:0000256" key="1">
    <source>
        <dbReference type="ARBA" id="ARBA00023125"/>
    </source>
</evidence>
<dbReference type="InterPro" id="IPR001647">
    <property type="entry name" value="HTH_TetR"/>
</dbReference>
<protein>
    <submittedName>
        <fullName evidence="4">Helix-turn-helix transcriptional regulator</fullName>
    </submittedName>
</protein>
<feature type="compositionally biased region" description="Basic and acidic residues" evidence="2">
    <location>
        <begin position="177"/>
        <end position="193"/>
    </location>
</feature>
<proteinExistence type="predicted"/>
<sequence length="248" mass="27992">MEEVFGRRAYRQGSLQEIAAAVGISVQGFLRRFGTNEGLLMALLGERNTSRAQTLRRIRFEGGAVALLRYLLVKDRTQSRADVPRFRLPLRVHRCDHRHGRPRHDDGAHRVHRGCQRRRRMGLGQDPSTQDLRSDLRPDRRPRPHRRGDLAELLRVARGHRAGGTRQRGVPGSGPGADRRSPPVPQGRREGHGRPAPGQRAAADPRSGDRVTLPDDRRGRGELPRALHRWEIIGSLGAIINQFIRSVR</sequence>
<feature type="region of interest" description="Disordered" evidence="2">
    <location>
        <begin position="97"/>
        <end position="220"/>
    </location>
</feature>
<dbReference type="InterPro" id="IPR009057">
    <property type="entry name" value="Homeodomain-like_sf"/>
</dbReference>
<evidence type="ECO:0000256" key="2">
    <source>
        <dbReference type="SAM" id="MobiDB-lite"/>
    </source>
</evidence>
<dbReference type="Proteomes" id="UP000612352">
    <property type="component" value="Unassembled WGS sequence"/>
</dbReference>
<feature type="compositionally biased region" description="Basic residues" evidence="2">
    <location>
        <begin position="110"/>
        <end position="121"/>
    </location>
</feature>